<proteinExistence type="predicted"/>
<dbReference type="AlphaFoldDB" id="A0A448X508"/>
<name>A0A448X508_9PLAT</name>
<gene>
    <name evidence="1" type="ORF">PXEA_LOCUS21659</name>
</gene>
<organism evidence="1 2">
    <name type="scientific">Protopolystoma xenopodis</name>
    <dbReference type="NCBI Taxonomy" id="117903"/>
    <lineage>
        <taxon>Eukaryota</taxon>
        <taxon>Metazoa</taxon>
        <taxon>Spiralia</taxon>
        <taxon>Lophotrochozoa</taxon>
        <taxon>Platyhelminthes</taxon>
        <taxon>Monogenea</taxon>
        <taxon>Polyopisthocotylea</taxon>
        <taxon>Polystomatidea</taxon>
        <taxon>Polystomatidae</taxon>
        <taxon>Protopolystoma</taxon>
    </lineage>
</organism>
<evidence type="ECO:0000313" key="2">
    <source>
        <dbReference type="Proteomes" id="UP000784294"/>
    </source>
</evidence>
<evidence type="ECO:0000313" key="1">
    <source>
        <dbReference type="EMBL" id="VEL28219.1"/>
    </source>
</evidence>
<keyword evidence="2" id="KW-1185">Reference proteome</keyword>
<sequence length="178" mass="19319">MSAFPSIQGLQQNPSDSDLIGQISDDHCSATCSNSKEFVRKEANFLASLQQNCDSDQHFAAGICEADACQYLGGKDDLKFDTAGRRMEIPDKTELISPKACNKIKVSAAPTVLALPASLRPKILTRSTSGSLSHSSSSTDFSSTSYQRSLYSSDEDFFGGEVCLYYLMIPLDGSFFII</sequence>
<comment type="caution">
    <text evidence="1">The sequence shown here is derived from an EMBL/GenBank/DDBJ whole genome shotgun (WGS) entry which is preliminary data.</text>
</comment>
<reference evidence="1" key="1">
    <citation type="submission" date="2018-11" db="EMBL/GenBank/DDBJ databases">
        <authorList>
            <consortium name="Pathogen Informatics"/>
        </authorList>
    </citation>
    <scope>NUCLEOTIDE SEQUENCE</scope>
</reference>
<protein>
    <submittedName>
        <fullName evidence="1">Uncharacterized protein</fullName>
    </submittedName>
</protein>
<dbReference type="Proteomes" id="UP000784294">
    <property type="component" value="Unassembled WGS sequence"/>
</dbReference>
<accession>A0A448X508</accession>
<dbReference type="EMBL" id="CAAALY010093258">
    <property type="protein sequence ID" value="VEL28219.1"/>
    <property type="molecule type" value="Genomic_DNA"/>
</dbReference>